<feature type="active site" description="Nucleophile" evidence="7">
    <location>
        <position position="409"/>
    </location>
</feature>
<evidence type="ECO:0000313" key="9">
    <source>
        <dbReference type="EMBL" id="TCP13135.1"/>
    </source>
</evidence>
<accession>A0A4R2N0S5</accession>
<keyword evidence="5 7" id="KW-0573">Peptidoglycan synthesis</keyword>
<dbReference type="GO" id="GO:0004180">
    <property type="term" value="F:carboxypeptidase activity"/>
    <property type="evidence" value="ECO:0007669"/>
    <property type="project" value="UniProtKB-ARBA"/>
</dbReference>
<protein>
    <submittedName>
        <fullName evidence="9">L,D-transpeptidase-like protein</fullName>
    </submittedName>
</protein>
<dbReference type="GO" id="GO:0071555">
    <property type="term" value="P:cell wall organization"/>
    <property type="evidence" value="ECO:0007669"/>
    <property type="project" value="UniProtKB-UniRule"/>
</dbReference>
<dbReference type="CDD" id="cd16913">
    <property type="entry name" value="YkuD_like"/>
    <property type="match status" value="1"/>
</dbReference>
<dbReference type="PANTHER" id="PTHR41533:SF1">
    <property type="entry name" value="L,D-TRANSPEPTIDASE YCBB-RELATED"/>
    <property type="match status" value="1"/>
</dbReference>
<dbReference type="Proteomes" id="UP000294841">
    <property type="component" value="Unassembled WGS sequence"/>
</dbReference>
<sequence length="495" mass="56641">MLKINLNRFFYVALLGLFSYIGNLYAELSSSQNSEILKMTTLKMIKLTDDQLLSEQKALESDLSEITRLNNEHTKSSEARLSDLMEGYPLQFKSELAQIYSENDYLLLWENKKVNKAFLKEYAVFVASGISKNAGKKLKEIDKLSNIGGLIYDILLSDAFLDYMYYSKHVKDFAQDWLYESNRYISSSPSKSDILSWLNAIKSHNELAFIDSLSTKNSIYLDTLNKLIELSSAKVIENTSQLNKLALNLQRLRVIPEFRNGIFVNIPSYQLNYYRDGKLLLNSRVIVGKVARKTPVMYSRLSNVVVNPPWTPTEKLINEDIVPKIKKDPSYVDSHNYTIKDSSGKIIDPYSINWTEIKGKFPYRIRQAAGGSALGNYKFNMPSSDAIYLHDTPNHSLFSKKKRALSSGCVRVEKSDELATILLKESGWTESRKNSVLKSRKTSSANINSNNPVYLYYVTYWVDNGKINIAPDIYSYDNVVSKINTDWKLLQKYLN</sequence>
<feature type="active site" description="Proton donor/acceptor" evidence="7">
    <location>
        <position position="390"/>
    </location>
</feature>
<dbReference type="EMBL" id="SLXI01000002">
    <property type="protein sequence ID" value="TCP13135.1"/>
    <property type="molecule type" value="Genomic_DNA"/>
</dbReference>
<gene>
    <name evidence="9" type="ORF">EV697_1024</name>
</gene>
<dbReference type="PANTHER" id="PTHR41533">
    <property type="entry name" value="L,D-TRANSPEPTIDASE HI_1667-RELATED"/>
    <property type="match status" value="1"/>
</dbReference>
<evidence type="ECO:0000256" key="3">
    <source>
        <dbReference type="ARBA" id="ARBA00022679"/>
    </source>
</evidence>
<feature type="domain" description="L,D-TPase catalytic" evidence="8">
    <location>
        <begin position="260"/>
        <end position="437"/>
    </location>
</feature>
<dbReference type="UniPathway" id="UPA00219"/>
<evidence type="ECO:0000256" key="6">
    <source>
        <dbReference type="ARBA" id="ARBA00023316"/>
    </source>
</evidence>
<evidence type="ECO:0000256" key="1">
    <source>
        <dbReference type="ARBA" id="ARBA00004752"/>
    </source>
</evidence>
<dbReference type="InterPro" id="IPR038063">
    <property type="entry name" value="Transpep_catalytic_dom"/>
</dbReference>
<evidence type="ECO:0000256" key="7">
    <source>
        <dbReference type="PROSITE-ProRule" id="PRU01373"/>
    </source>
</evidence>
<dbReference type="GO" id="GO:0009252">
    <property type="term" value="P:peptidoglycan biosynthetic process"/>
    <property type="evidence" value="ECO:0007669"/>
    <property type="project" value="UniProtKB-UniPathway"/>
</dbReference>
<keyword evidence="6 7" id="KW-0961">Cell wall biogenesis/degradation</keyword>
<proteinExistence type="inferred from homology"/>
<reference evidence="9 10" key="1">
    <citation type="submission" date="2019-03" db="EMBL/GenBank/DDBJ databases">
        <title>Genomic Encyclopedia of Type Strains, Phase IV (KMG-IV): sequencing the most valuable type-strain genomes for metagenomic binning, comparative biology and taxonomic classification.</title>
        <authorList>
            <person name="Goeker M."/>
        </authorList>
    </citation>
    <scope>NUCLEOTIDE SEQUENCE [LARGE SCALE GENOMIC DNA]</scope>
    <source>
        <strain evidence="9 10">DSM 28231</strain>
    </source>
</reference>
<evidence type="ECO:0000259" key="8">
    <source>
        <dbReference type="PROSITE" id="PS52029"/>
    </source>
</evidence>
<evidence type="ECO:0000256" key="2">
    <source>
        <dbReference type="ARBA" id="ARBA00005992"/>
    </source>
</evidence>
<comment type="similarity">
    <text evidence="2">Belongs to the YkuD family.</text>
</comment>
<keyword evidence="10" id="KW-1185">Reference proteome</keyword>
<name>A0A4R2N0S5_9PAST</name>
<dbReference type="PROSITE" id="PS52029">
    <property type="entry name" value="LD_TPASE"/>
    <property type="match status" value="1"/>
</dbReference>
<keyword evidence="3" id="KW-0808">Transferase</keyword>
<organism evidence="9 10">
    <name type="scientific">Bisgaardia hudsonensis</name>
    <dbReference type="NCBI Taxonomy" id="109472"/>
    <lineage>
        <taxon>Bacteria</taxon>
        <taxon>Pseudomonadati</taxon>
        <taxon>Pseudomonadota</taxon>
        <taxon>Gammaproteobacteria</taxon>
        <taxon>Pasteurellales</taxon>
        <taxon>Pasteurellaceae</taxon>
        <taxon>Bisgaardia</taxon>
    </lineage>
</organism>
<dbReference type="SUPFAM" id="SSF141523">
    <property type="entry name" value="L,D-transpeptidase catalytic domain-like"/>
    <property type="match status" value="1"/>
</dbReference>
<comment type="caution">
    <text evidence="9">The sequence shown here is derived from an EMBL/GenBank/DDBJ whole genome shotgun (WGS) entry which is preliminary data.</text>
</comment>
<dbReference type="Pfam" id="PF03734">
    <property type="entry name" value="YkuD"/>
    <property type="match status" value="1"/>
</dbReference>
<comment type="pathway">
    <text evidence="1 7">Cell wall biogenesis; peptidoglycan biosynthesis.</text>
</comment>
<evidence type="ECO:0000256" key="4">
    <source>
        <dbReference type="ARBA" id="ARBA00022960"/>
    </source>
</evidence>
<dbReference type="Gene3D" id="2.40.440.10">
    <property type="entry name" value="L,D-transpeptidase catalytic domain-like"/>
    <property type="match status" value="1"/>
</dbReference>
<dbReference type="InterPro" id="IPR005490">
    <property type="entry name" value="LD_TPept_cat_dom"/>
</dbReference>
<dbReference type="InterPro" id="IPR052905">
    <property type="entry name" value="LD-transpeptidase_YkuD-like"/>
</dbReference>
<dbReference type="RefSeq" id="WP_132022324.1">
    <property type="nucleotide sequence ID" value="NZ_CP016605.1"/>
</dbReference>
<dbReference type="GO" id="GO:0016740">
    <property type="term" value="F:transferase activity"/>
    <property type="evidence" value="ECO:0007669"/>
    <property type="project" value="UniProtKB-KW"/>
</dbReference>
<dbReference type="Pfam" id="PF20142">
    <property type="entry name" value="Scaffold"/>
    <property type="match status" value="1"/>
</dbReference>
<dbReference type="GO" id="GO:0008360">
    <property type="term" value="P:regulation of cell shape"/>
    <property type="evidence" value="ECO:0007669"/>
    <property type="project" value="UniProtKB-UniRule"/>
</dbReference>
<keyword evidence="4 7" id="KW-0133">Cell shape</keyword>
<evidence type="ECO:0000256" key="5">
    <source>
        <dbReference type="ARBA" id="ARBA00022984"/>
    </source>
</evidence>
<dbReference type="AlphaFoldDB" id="A0A4R2N0S5"/>
<dbReference type="InterPro" id="IPR045380">
    <property type="entry name" value="LD_TPept_scaffold_dom"/>
</dbReference>
<evidence type="ECO:0000313" key="10">
    <source>
        <dbReference type="Proteomes" id="UP000294841"/>
    </source>
</evidence>
<dbReference type="OrthoDB" id="9778545at2"/>